<evidence type="ECO:0000256" key="3">
    <source>
        <dbReference type="ARBA" id="ARBA00022475"/>
    </source>
</evidence>
<evidence type="ECO:0008006" key="11">
    <source>
        <dbReference type="Google" id="ProtNLM"/>
    </source>
</evidence>
<evidence type="ECO:0000313" key="9">
    <source>
        <dbReference type="EnsemblMetazoa" id="ACUA019767-PA"/>
    </source>
</evidence>
<dbReference type="VEuPathDB" id="VectorBase:ACUA019767"/>
<evidence type="ECO:0000256" key="8">
    <source>
        <dbReference type="SAM" id="Phobius"/>
    </source>
</evidence>
<feature type="transmembrane region" description="Helical" evidence="8">
    <location>
        <begin position="723"/>
        <end position="745"/>
    </location>
</feature>
<keyword evidence="3" id="KW-1003">Cell membrane</keyword>
<keyword evidence="10" id="KW-1185">Reference proteome</keyword>
<feature type="transmembrane region" description="Helical" evidence="8">
    <location>
        <begin position="376"/>
        <end position="394"/>
    </location>
</feature>
<dbReference type="PANTHER" id="PTHR21421:SF35">
    <property type="entry name" value="GUSTATORY RECEPTOR FOR SUGAR TASTE 64B-RELATED"/>
    <property type="match status" value="1"/>
</dbReference>
<proteinExistence type="inferred from homology"/>
<dbReference type="AlphaFoldDB" id="A0A182MJG2"/>
<feature type="transmembrane region" description="Helical" evidence="8">
    <location>
        <begin position="406"/>
        <end position="426"/>
    </location>
</feature>
<dbReference type="EMBL" id="AXCM01000867">
    <property type="status" value="NOT_ANNOTATED_CDS"/>
    <property type="molecule type" value="Genomic_DNA"/>
</dbReference>
<organism evidence="9 10">
    <name type="scientific">Anopheles culicifacies</name>
    <dbReference type="NCBI Taxonomy" id="139723"/>
    <lineage>
        <taxon>Eukaryota</taxon>
        <taxon>Metazoa</taxon>
        <taxon>Ecdysozoa</taxon>
        <taxon>Arthropoda</taxon>
        <taxon>Hexapoda</taxon>
        <taxon>Insecta</taxon>
        <taxon>Pterygota</taxon>
        <taxon>Neoptera</taxon>
        <taxon>Endopterygota</taxon>
        <taxon>Diptera</taxon>
        <taxon>Nematocera</taxon>
        <taxon>Culicoidea</taxon>
        <taxon>Culicidae</taxon>
        <taxon>Anophelinae</taxon>
        <taxon>Anopheles</taxon>
        <taxon>culicifacies species complex</taxon>
    </lineage>
</organism>
<feature type="transmembrane region" description="Helical" evidence="8">
    <location>
        <begin position="49"/>
        <end position="70"/>
    </location>
</feature>
<sequence>MNIDTYHKRRSNDWRRNWKSQCITLLPVVNIFNGNFRTVRFKMKSFRCIYSLVYLVLTGIYCILSIRWYIRKGLNISYFANCIYMVVVYLSAWLFFFIALQWHTILGAFGNCERSFLRDHYRLQSKGTFNLVWKIRFAGFAIFVLALVEDWLNFYSAYQSNIVQITTCNRTNVTVWQNFYLREHPHVFHLVPFNWFTIGVTEWINRCMRYTWTYLDIFIISFCYGAQFRYEQIFRRLVAVQGIACPINFWHELRMDYVAVSELVNVLDTRFGHLILLACANDMYFIATQLFNGFQRRRAIANYVYFWYSLLLLMFRTIVMLYVGSGVYVASTSPLQLLRNVPSKNWGIDLQRLTDEVSSGENVLSGKQFFFLKRQLILALFSLFPLGGLFGPTLQDIRFRWYAPGTIYSLYFFISAVATLTAHIYYSVNVGTLGTSEISNIIYYVLNLCGAIMLLAIAVRWRTIMEEWRRWEETFLHPPYAERRFWSLKRVIAVIGITMFALAFVEDALHVASVYYTNLQYYNRCDNSSPFWTLFYEREHPKFFHYLPYSLPAVLLLELTHKIFLYVWTFLDLFIIFVALGLARRYEQFYRHAVRYKGRHVIGTIWQQLRLDYGKISNLVAYMEGIMAPIVVCTTASDLYFIFYQMFNSFQFSASLLSEVYFKFSLAFLIFRTLAMLLIASNIHVASLRPLDVLRSTPMSCWTIDVQRFTQELLSSRNCLSGYGFFFLNRSVILAVRILQVDVIIESQNSSLIVTTYFWYSLFHLIGRILAVSLFGSAIHDEYCRTRALFYNLPDGYSCSEEIAATVVTYELVLTQVNEAEAKNGDDNPCT</sequence>
<feature type="transmembrane region" description="Helical" evidence="8">
    <location>
        <begin position="563"/>
        <end position="583"/>
    </location>
</feature>
<reference evidence="9" key="2">
    <citation type="submission" date="2020-05" db="UniProtKB">
        <authorList>
            <consortium name="EnsemblMetazoa"/>
        </authorList>
    </citation>
    <scope>IDENTIFICATION</scope>
    <source>
        <strain evidence="9">A-37</strain>
    </source>
</reference>
<feature type="transmembrane region" description="Helical" evidence="8">
    <location>
        <begin position="491"/>
        <end position="516"/>
    </location>
</feature>
<feature type="transmembrane region" description="Helical" evidence="8">
    <location>
        <begin position="131"/>
        <end position="148"/>
    </location>
</feature>
<name>A0A182MJG2_9DIPT</name>
<dbReference type="GO" id="GO:0033041">
    <property type="term" value="F:sweet taste receptor activity"/>
    <property type="evidence" value="ECO:0007669"/>
    <property type="project" value="TreeGrafter"/>
</dbReference>
<evidence type="ECO:0000256" key="6">
    <source>
        <dbReference type="ARBA" id="ARBA00023136"/>
    </source>
</evidence>
<accession>A0A182MJG2</accession>
<protein>
    <recommendedName>
        <fullName evidence="11">Gustatory receptor</fullName>
    </recommendedName>
</protein>
<feature type="transmembrane region" description="Helical" evidence="8">
    <location>
        <begin position="303"/>
        <end position="330"/>
    </location>
</feature>
<evidence type="ECO:0000256" key="4">
    <source>
        <dbReference type="ARBA" id="ARBA00022692"/>
    </source>
</evidence>
<keyword evidence="4 8" id="KW-0812">Transmembrane</keyword>
<comment type="subcellular location">
    <subcellularLocation>
        <location evidence="1">Cell membrane</location>
        <topology evidence="1">Multi-pass membrane protein</topology>
    </subcellularLocation>
</comment>
<dbReference type="InterPro" id="IPR009318">
    <property type="entry name" value="Gustatory_rcpt"/>
</dbReference>
<evidence type="ECO:0000256" key="7">
    <source>
        <dbReference type="ARBA" id="ARBA00023170"/>
    </source>
</evidence>
<comment type="similarity">
    <text evidence="2">Belongs to the insect chemoreceptor superfamily. Gustatory receptor (GR) family. Gr5a subfamily.</text>
</comment>
<keyword evidence="6 8" id="KW-0472">Membrane</keyword>
<dbReference type="GO" id="GO:0005886">
    <property type="term" value="C:plasma membrane"/>
    <property type="evidence" value="ECO:0007669"/>
    <property type="project" value="UniProtKB-SubCell"/>
</dbReference>
<feature type="transmembrane region" description="Helical" evidence="8">
    <location>
        <begin position="76"/>
        <end position="100"/>
    </location>
</feature>
<dbReference type="Proteomes" id="UP000075883">
    <property type="component" value="Unassembled WGS sequence"/>
</dbReference>
<dbReference type="EnsemblMetazoa" id="ACUA019767-RA">
    <property type="protein sequence ID" value="ACUA019767-PA"/>
    <property type="gene ID" value="ACUA019767"/>
</dbReference>
<feature type="transmembrane region" description="Helical" evidence="8">
    <location>
        <begin position="757"/>
        <end position="779"/>
    </location>
</feature>
<keyword evidence="5 8" id="KW-1133">Transmembrane helix</keyword>
<keyword evidence="7" id="KW-0675">Receptor</keyword>
<dbReference type="Pfam" id="PF06151">
    <property type="entry name" value="Trehalose_recp"/>
    <property type="match status" value="2"/>
</dbReference>
<dbReference type="PANTHER" id="PTHR21421">
    <property type="entry name" value="GUSTATORY RECEPTOR"/>
    <property type="match status" value="1"/>
</dbReference>
<feature type="transmembrane region" description="Helical" evidence="8">
    <location>
        <begin position="441"/>
        <end position="461"/>
    </location>
</feature>
<evidence type="ECO:0000256" key="2">
    <source>
        <dbReference type="ARBA" id="ARBA00005327"/>
    </source>
</evidence>
<feature type="transmembrane region" description="Helical" evidence="8">
    <location>
        <begin position="619"/>
        <end position="644"/>
    </location>
</feature>
<reference evidence="10" key="1">
    <citation type="submission" date="2013-09" db="EMBL/GenBank/DDBJ databases">
        <title>The Genome Sequence of Anopheles culicifacies species A.</title>
        <authorList>
            <consortium name="The Broad Institute Genomics Platform"/>
            <person name="Neafsey D.E."/>
            <person name="Besansky N."/>
            <person name="Howell P."/>
            <person name="Walton C."/>
            <person name="Young S.K."/>
            <person name="Zeng Q."/>
            <person name="Gargeya S."/>
            <person name="Fitzgerald M."/>
            <person name="Haas B."/>
            <person name="Abouelleil A."/>
            <person name="Allen A.W."/>
            <person name="Alvarado L."/>
            <person name="Arachchi H.M."/>
            <person name="Berlin A.M."/>
            <person name="Chapman S.B."/>
            <person name="Gainer-Dewar J."/>
            <person name="Goldberg J."/>
            <person name="Griggs A."/>
            <person name="Gujja S."/>
            <person name="Hansen M."/>
            <person name="Howarth C."/>
            <person name="Imamovic A."/>
            <person name="Ireland A."/>
            <person name="Larimer J."/>
            <person name="McCowan C."/>
            <person name="Murphy C."/>
            <person name="Pearson M."/>
            <person name="Poon T.W."/>
            <person name="Priest M."/>
            <person name="Roberts A."/>
            <person name="Saif S."/>
            <person name="Shea T."/>
            <person name="Sisk P."/>
            <person name="Sykes S."/>
            <person name="Wortman J."/>
            <person name="Nusbaum C."/>
            <person name="Birren B."/>
        </authorList>
    </citation>
    <scope>NUCLEOTIDE SEQUENCE [LARGE SCALE GENOMIC DNA]</scope>
    <source>
        <strain evidence="10">A-37</strain>
    </source>
</reference>
<evidence type="ECO:0000256" key="1">
    <source>
        <dbReference type="ARBA" id="ARBA00004651"/>
    </source>
</evidence>
<dbReference type="STRING" id="139723.A0A182MJG2"/>
<evidence type="ECO:0000256" key="5">
    <source>
        <dbReference type="ARBA" id="ARBA00022989"/>
    </source>
</evidence>
<evidence type="ECO:0000313" key="10">
    <source>
        <dbReference type="Proteomes" id="UP000075883"/>
    </source>
</evidence>
<feature type="transmembrane region" description="Helical" evidence="8">
    <location>
        <begin position="664"/>
        <end position="685"/>
    </location>
</feature>